<evidence type="ECO:0000313" key="1">
    <source>
        <dbReference type="EMBL" id="MCL6286001.1"/>
    </source>
</evidence>
<sequence>MNNKQLRRYILSHVPSAKYLAAEERMKPRPGTDRFWDRPKALRPLKFSGSPYIVALIEILCDHLQKTSGGAAKENRDAEPHRG</sequence>
<dbReference type="RefSeq" id="WP_249713331.1">
    <property type="nucleotide sequence ID" value="NZ_JAMFMB010000047.1"/>
</dbReference>
<organism evidence="1 2">
    <name type="scientific">Ruegeria spongiae</name>
    <dbReference type="NCBI Taxonomy" id="2942209"/>
    <lineage>
        <taxon>Bacteria</taxon>
        <taxon>Pseudomonadati</taxon>
        <taxon>Pseudomonadota</taxon>
        <taxon>Alphaproteobacteria</taxon>
        <taxon>Rhodobacterales</taxon>
        <taxon>Roseobacteraceae</taxon>
        <taxon>Ruegeria</taxon>
    </lineage>
</organism>
<evidence type="ECO:0000313" key="2">
    <source>
        <dbReference type="Proteomes" id="UP001203880"/>
    </source>
</evidence>
<name>A0ABT0Q7Z7_9RHOB</name>
<keyword evidence="2" id="KW-1185">Reference proteome</keyword>
<gene>
    <name evidence="1" type="ORF">M3P21_21020</name>
</gene>
<proteinExistence type="predicted"/>
<dbReference type="Proteomes" id="UP001203880">
    <property type="component" value="Unassembled WGS sequence"/>
</dbReference>
<comment type="caution">
    <text evidence="1">The sequence shown here is derived from an EMBL/GenBank/DDBJ whole genome shotgun (WGS) entry which is preliminary data.</text>
</comment>
<accession>A0ABT0Q7Z7</accession>
<dbReference type="EMBL" id="JAMFMB010000047">
    <property type="protein sequence ID" value="MCL6286001.1"/>
    <property type="molecule type" value="Genomic_DNA"/>
</dbReference>
<protein>
    <submittedName>
        <fullName evidence="1">Uncharacterized protein</fullName>
    </submittedName>
</protein>
<reference evidence="1" key="1">
    <citation type="submission" date="2022-05" db="EMBL/GenBank/DDBJ databases">
        <authorList>
            <person name="Park J.-S."/>
        </authorList>
    </citation>
    <scope>NUCLEOTIDE SEQUENCE</scope>
    <source>
        <strain evidence="1">2012CJ41-6</strain>
    </source>
</reference>